<gene>
    <name evidence="2" type="ORF">ACFQ2J_00255</name>
</gene>
<dbReference type="Gene3D" id="2.40.50.120">
    <property type="match status" value="1"/>
</dbReference>
<protein>
    <recommendedName>
        <fullName evidence="4">Tissue inhibitor of metalloproteinase</fullName>
    </recommendedName>
</protein>
<keyword evidence="1" id="KW-1133">Transmembrane helix</keyword>
<feature type="transmembrane region" description="Helical" evidence="1">
    <location>
        <begin position="151"/>
        <end position="171"/>
    </location>
</feature>
<proteinExistence type="predicted"/>
<keyword evidence="3" id="KW-1185">Reference proteome</keyword>
<comment type="caution">
    <text evidence="2">The sequence shown here is derived from an EMBL/GenBank/DDBJ whole genome shotgun (WGS) entry which is preliminary data.</text>
</comment>
<accession>A0ABW3KUS5</accession>
<dbReference type="EMBL" id="JBHTKL010000001">
    <property type="protein sequence ID" value="MFD1017611.1"/>
    <property type="molecule type" value="Genomic_DNA"/>
</dbReference>
<dbReference type="SUPFAM" id="SSF50242">
    <property type="entry name" value="TIMP-like"/>
    <property type="match status" value="1"/>
</dbReference>
<name>A0ABW3KUS5_9BACI</name>
<evidence type="ECO:0000313" key="2">
    <source>
        <dbReference type="EMBL" id="MFD1017611.1"/>
    </source>
</evidence>
<reference evidence="3" key="1">
    <citation type="journal article" date="2019" name="Int. J. Syst. Evol. Microbiol.">
        <title>The Global Catalogue of Microorganisms (GCM) 10K type strain sequencing project: providing services to taxonomists for standard genome sequencing and annotation.</title>
        <authorList>
            <consortium name="The Broad Institute Genomics Platform"/>
            <consortium name="The Broad Institute Genome Sequencing Center for Infectious Disease"/>
            <person name="Wu L."/>
            <person name="Ma J."/>
        </authorList>
    </citation>
    <scope>NUCLEOTIDE SEQUENCE [LARGE SCALE GENOMIC DNA]</scope>
    <source>
        <strain evidence="3">CCUG 56607</strain>
    </source>
</reference>
<evidence type="ECO:0000256" key="1">
    <source>
        <dbReference type="SAM" id="Phobius"/>
    </source>
</evidence>
<dbReference type="RefSeq" id="WP_386055475.1">
    <property type="nucleotide sequence ID" value="NZ_JBHTKL010000001.1"/>
</dbReference>
<keyword evidence="1" id="KW-0812">Transmembrane</keyword>
<evidence type="ECO:0000313" key="3">
    <source>
        <dbReference type="Proteomes" id="UP001596990"/>
    </source>
</evidence>
<dbReference type="Proteomes" id="UP001596990">
    <property type="component" value="Unassembled WGS sequence"/>
</dbReference>
<dbReference type="InterPro" id="IPR008993">
    <property type="entry name" value="TIMP-like_OB-fold"/>
</dbReference>
<keyword evidence="1" id="KW-0472">Membrane</keyword>
<sequence length="178" mass="19563">MRQISILMIALIFFYGSFLFTPNKSHACSCAEASSPSVQLEKKDAVFFGEVMDISSSMFSSGEVTVLFEVDRVWKGVNQTEVKVVTKEQEASCGYNFAVGARYLVYASADGDDWKTGLCEGTKHLNEASGDIRELGYGDKPEEQVNLSLGFSVWSIGIPVFLAIAGMSVFIKKRKKLS</sequence>
<evidence type="ECO:0008006" key="4">
    <source>
        <dbReference type="Google" id="ProtNLM"/>
    </source>
</evidence>
<organism evidence="2 3">
    <name type="scientific">Thalassobacillus hwangdonensis</name>
    <dbReference type="NCBI Taxonomy" id="546108"/>
    <lineage>
        <taxon>Bacteria</taxon>
        <taxon>Bacillati</taxon>
        <taxon>Bacillota</taxon>
        <taxon>Bacilli</taxon>
        <taxon>Bacillales</taxon>
        <taxon>Bacillaceae</taxon>
        <taxon>Thalassobacillus</taxon>
    </lineage>
</organism>